<keyword evidence="2" id="KW-1185">Reference proteome</keyword>
<gene>
    <name evidence="1" type="ORF">GGQ55_004782</name>
</gene>
<evidence type="ECO:0000313" key="2">
    <source>
        <dbReference type="Proteomes" id="UP000541969"/>
    </source>
</evidence>
<proteinExistence type="predicted"/>
<dbReference type="RefSeq" id="WP_179721145.1">
    <property type="nucleotide sequence ID" value="NZ_JACBZT010000001.1"/>
</dbReference>
<sequence length="84" mass="9026">MTPVKVHVTVPDLAGVQRVLTLLTGRRYPLTRFEAEEAGAGCWRVSIDTVVDADDAGLLEARLDRLPSVLAVDLRRSAVLSAVG</sequence>
<name>A0A853CKA6_9ACTN</name>
<protein>
    <recommendedName>
        <fullName evidence="3">ACT domain-containing protein</fullName>
    </recommendedName>
</protein>
<dbReference type="EMBL" id="JACBZT010000001">
    <property type="protein sequence ID" value="NYJ08504.1"/>
    <property type="molecule type" value="Genomic_DNA"/>
</dbReference>
<dbReference type="AlphaFoldDB" id="A0A853CKA6"/>
<organism evidence="1 2">
    <name type="scientific">Petropleomorpha daqingensis</name>
    <dbReference type="NCBI Taxonomy" id="2026353"/>
    <lineage>
        <taxon>Bacteria</taxon>
        <taxon>Bacillati</taxon>
        <taxon>Actinomycetota</taxon>
        <taxon>Actinomycetes</taxon>
        <taxon>Geodermatophilales</taxon>
        <taxon>Geodermatophilaceae</taxon>
        <taxon>Petropleomorpha</taxon>
    </lineage>
</organism>
<accession>A0A853CKA6</accession>
<reference evidence="1 2" key="1">
    <citation type="submission" date="2020-07" db="EMBL/GenBank/DDBJ databases">
        <title>Sequencing the genomes of 1000 actinobacteria strains.</title>
        <authorList>
            <person name="Klenk H.-P."/>
        </authorList>
    </citation>
    <scope>NUCLEOTIDE SEQUENCE [LARGE SCALE GENOMIC DNA]</scope>
    <source>
        <strain evidence="1 2">DSM 104001</strain>
    </source>
</reference>
<evidence type="ECO:0008006" key="3">
    <source>
        <dbReference type="Google" id="ProtNLM"/>
    </source>
</evidence>
<comment type="caution">
    <text evidence="1">The sequence shown here is derived from an EMBL/GenBank/DDBJ whole genome shotgun (WGS) entry which is preliminary data.</text>
</comment>
<evidence type="ECO:0000313" key="1">
    <source>
        <dbReference type="EMBL" id="NYJ08504.1"/>
    </source>
</evidence>
<dbReference type="Proteomes" id="UP000541969">
    <property type="component" value="Unassembled WGS sequence"/>
</dbReference>